<keyword evidence="1" id="KW-0472">Membrane</keyword>
<dbReference type="AlphaFoldDB" id="A0AAD9ATF3"/>
<comment type="caution">
    <text evidence="2">The sequence shown here is derived from an EMBL/GenBank/DDBJ whole genome shotgun (WGS) entry which is preliminary data.</text>
</comment>
<evidence type="ECO:0000313" key="2">
    <source>
        <dbReference type="EMBL" id="KAK1853452.1"/>
    </source>
</evidence>
<organism evidence="2 3">
    <name type="scientific">Colletotrichum chrysophilum</name>
    <dbReference type="NCBI Taxonomy" id="1836956"/>
    <lineage>
        <taxon>Eukaryota</taxon>
        <taxon>Fungi</taxon>
        <taxon>Dikarya</taxon>
        <taxon>Ascomycota</taxon>
        <taxon>Pezizomycotina</taxon>
        <taxon>Sordariomycetes</taxon>
        <taxon>Hypocreomycetidae</taxon>
        <taxon>Glomerellales</taxon>
        <taxon>Glomerellaceae</taxon>
        <taxon>Colletotrichum</taxon>
        <taxon>Colletotrichum gloeosporioides species complex</taxon>
    </lineage>
</organism>
<sequence>MPNAIMISIAAPRLLSTRSRQHFAFLYVAFAVCLMFVFLQTDLGNTVITSVADRSSARTRGKTNIPKTPTYKPLPTWTPPPVKDPFPMLMSSQPPPVPSWNQPKEPNVYQKYDLPIAPPLLIGFTRSWPMLLQTVVGYVTAGWPADQIYVVENTGVHDSNALNRLSLQNPLYLNHTQLHMLGVNVISTPVLLNFAQLQNYFVSVSKERKWPYYFWSHMDSLVLSLEEGEEGLSGPVNTPDYQTIYDLAVKEVNDTLHTDKKWGARFFAYDHLALVNPVAYEDVGGWDTFIPYYMTDCDMHWRLEEAGWSMLSAKAGVIQDVASVLEDLRMLYRETEVPDGFSFTDPNPPVPKTADDHLKKKTARGLEDSVAKLPPKSGDGAVIDGADFTTTVRDPIPSFKRLFRIGQDMFNHKHAERERNTWQVGQRGGDPSEPYYYDAYGFETGIDVMTEAGREVFRRKWGHRGCDFAAAGLHPSDAWKVEKDWE</sequence>
<accession>A0AAD9ATF3</accession>
<keyword evidence="1" id="KW-0812">Transmembrane</keyword>
<keyword evidence="1" id="KW-1133">Transmembrane helix</keyword>
<dbReference type="EMBL" id="JAQOWY010000054">
    <property type="protein sequence ID" value="KAK1853452.1"/>
    <property type="molecule type" value="Genomic_DNA"/>
</dbReference>
<name>A0AAD9ATF3_9PEZI</name>
<evidence type="ECO:0000313" key="3">
    <source>
        <dbReference type="Proteomes" id="UP001243330"/>
    </source>
</evidence>
<evidence type="ECO:0000256" key="1">
    <source>
        <dbReference type="SAM" id="Phobius"/>
    </source>
</evidence>
<evidence type="ECO:0008006" key="4">
    <source>
        <dbReference type="Google" id="ProtNLM"/>
    </source>
</evidence>
<gene>
    <name evidence="2" type="ORF">CCHR01_03879</name>
</gene>
<dbReference type="Proteomes" id="UP001243330">
    <property type="component" value="Unassembled WGS sequence"/>
</dbReference>
<proteinExistence type="predicted"/>
<feature type="transmembrane region" description="Helical" evidence="1">
    <location>
        <begin position="21"/>
        <end position="39"/>
    </location>
</feature>
<reference evidence="2" key="1">
    <citation type="submission" date="2023-01" db="EMBL/GenBank/DDBJ databases">
        <title>Colletotrichum chrysophilum M932 genome sequence.</title>
        <authorList>
            <person name="Baroncelli R."/>
        </authorList>
    </citation>
    <scope>NUCLEOTIDE SEQUENCE</scope>
    <source>
        <strain evidence="2">M932</strain>
    </source>
</reference>
<protein>
    <recommendedName>
        <fullName evidence="4">Glycosyl transferase family 8 protein</fullName>
    </recommendedName>
</protein>
<keyword evidence="3" id="KW-1185">Reference proteome</keyword>